<dbReference type="RefSeq" id="WP_141297773.1">
    <property type="nucleotide sequence ID" value="NZ_BJMN01000025.1"/>
</dbReference>
<evidence type="ECO:0000313" key="2">
    <source>
        <dbReference type="EMBL" id="GEB58409.1"/>
    </source>
</evidence>
<proteinExistence type="predicted"/>
<dbReference type="EMBL" id="BJMN01000025">
    <property type="protein sequence ID" value="GEB58409.1"/>
    <property type="molecule type" value="Genomic_DNA"/>
</dbReference>
<dbReference type="OrthoDB" id="4234272at2"/>
<protein>
    <submittedName>
        <fullName evidence="2">Uncharacterized protein</fullName>
    </submittedName>
</protein>
<reference evidence="2 3" key="1">
    <citation type="submission" date="2019-06" db="EMBL/GenBank/DDBJ databases">
        <title>Whole genome shotgun sequence of Streptomyces gardneri NBRC 12865.</title>
        <authorList>
            <person name="Hosoyama A."/>
            <person name="Uohara A."/>
            <person name="Ohji S."/>
            <person name="Ichikawa N."/>
        </authorList>
    </citation>
    <scope>NUCLEOTIDE SEQUENCE [LARGE SCALE GENOMIC DNA]</scope>
    <source>
        <strain evidence="2 3">NBRC 12865</strain>
    </source>
</reference>
<comment type="caution">
    <text evidence="2">The sequence shown here is derived from an EMBL/GenBank/DDBJ whole genome shotgun (WGS) entry which is preliminary data.</text>
</comment>
<dbReference type="AlphaFoldDB" id="A0A4Y3RM23"/>
<dbReference type="Proteomes" id="UP000315226">
    <property type="component" value="Unassembled WGS sequence"/>
</dbReference>
<gene>
    <name evidence="2" type="ORF">SGA01_40140</name>
</gene>
<keyword evidence="3" id="KW-1185">Reference proteome</keyword>
<accession>A0A4Y3RM23</accession>
<evidence type="ECO:0000256" key="1">
    <source>
        <dbReference type="SAM" id="MobiDB-lite"/>
    </source>
</evidence>
<name>A0A4Y3RM23_9ACTN</name>
<sequence>MSAREVYGTHPEYIAEVLGLLGEDVLLLSYEEQRRFASMSLNRFGAVGSARLDWRGAEVVERREGFDGEALASLLGVHAGPDELVVVFWDNLAVPSIALPASLVARHAEAILGEGYACWFLLTDSGMLIEFQDGEGLTAGRPPADGPGGTDGATG</sequence>
<feature type="region of interest" description="Disordered" evidence="1">
    <location>
        <begin position="136"/>
        <end position="155"/>
    </location>
</feature>
<feature type="compositionally biased region" description="Gly residues" evidence="1">
    <location>
        <begin position="146"/>
        <end position="155"/>
    </location>
</feature>
<evidence type="ECO:0000313" key="3">
    <source>
        <dbReference type="Proteomes" id="UP000315226"/>
    </source>
</evidence>
<organism evidence="2 3">
    <name type="scientific">Streptomyces gardneri</name>
    <dbReference type="NCBI Taxonomy" id="66892"/>
    <lineage>
        <taxon>Bacteria</taxon>
        <taxon>Bacillati</taxon>
        <taxon>Actinomycetota</taxon>
        <taxon>Actinomycetes</taxon>
        <taxon>Kitasatosporales</taxon>
        <taxon>Streptomycetaceae</taxon>
        <taxon>Streptomyces</taxon>
    </lineage>
</organism>